<dbReference type="InterPro" id="IPR036188">
    <property type="entry name" value="FAD/NAD-bd_sf"/>
</dbReference>
<dbReference type="Gene3D" id="3.30.9.30">
    <property type="match status" value="1"/>
</dbReference>
<gene>
    <name evidence="2" type="ORF">CYFUS_002257</name>
</gene>
<dbReference type="Gene3D" id="3.50.50.60">
    <property type="entry name" value="FAD/NAD(P)-binding domain"/>
    <property type="match status" value="1"/>
</dbReference>
<reference evidence="2 3" key="1">
    <citation type="submission" date="2017-06" db="EMBL/GenBank/DDBJ databases">
        <title>Sequencing and comparative analysis of myxobacterial genomes.</title>
        <authorList>
            <person name="Rupp O."/>
            <person name="Goesmann A."/>
            <person name="Sogaard-Andersen L."/>
        </authorList>
    </citation>
    <scope>NUCLEOTIDE SEQUENCE [LARGE SCALE GENOMIC DNA]</scope>
    <source>
        <strain evidence="2 3">DSM 52655</strain>
    </source>
</reference>
<evidence type="ECO:0000313" key="2">
    <source>
        <dbReference type="EMBL" id="ATB36842.1"/>
    </source>
</evidence>
<protein>
    <submittedName>
        <fullName evidence="2">Uncharacterized protein</fullName>
    </submittedName>
</protein>
<accession>A0A250J020</accession>
<dbReference type="AlphaFoldDB" id="A0A250J020"/>
<dbReference type="KEGG" id="cfus:CYFUS_002257"/>
<feature type="compositionally biased region" description="Low complexity" evidence="1">
    <location>
        <begin position="46"/>
        <end position="56"/>
    </location>
</feature>
<evidence type="ECO:0000313" key="3">
    <source>
        <dbReference type="Proteomes" id="UP000217257"/>
    </source>
</evidence>
<organism evidence="2 3">
    <name type="scientific">Cystobacter fuscus</name>
    <dbReference type="NCBI Taxonomy" id="43"/>
    <lineage>
        <taxon>Bacteria</taxon>
        <taxon>Pseudomonadati</taxon>
        <taxon>Myxococcota</taxon>
        <taxon>Myxococcia</taxon>
        <taxon>Myxococcales</taxon>
        <taxon>Cystobacterineae</taxon>
        <taxon>Archangiaceae</taxon>
        <taxon>Cystobacter</taxon>
    </lineage>
</organism>
<feature type="compositionally biased region" description="Polar residues" evidence="1">
    <location>
        <begin position="22"/>
        <end position="35"/>
    </location>
</feature>
<dbReference type="EMBL" id="CP022098">
    <property type="protein sequence ID" value="ATB36842.1"/>
    <property type="molecule type" value="Genomic_DNA"/>
</dbReference>
<proteinExistence type="predicted"/>
<dbReference type="SUPFAM" id="SSF51905">
    <property type="entry name" value="FAD/NAD(P)-binding domain"/>
    <property type="match status" value="1"/>
</dbReference>
<feature type="region of interest" description="Disordered" evidence="1">
    <location>
        <begin position="532"/>
        <end position="551"/>
    </location>
</feature>
<name>A0A250J020_9BACT</name>
<feature type="region of interest" description="Disordered" evidence="1">
    <location>
        <begin position="1"/>
        <end position="63"/>
    </location>
</feature>
<dbReference type="RefSeq" id="WP_095985252.1">
    <property type="nucleotide sequence ID" value="NZ_CP022098.1"/>
</dbReference>
<evidence type="ECO:0000256" key="1">
    <source>
        <dbReference type="SAM" id="MobiDB-lite"/>
    </source>
</evidence>
<sequence>MHSISKSRLPSRPNVDSKKTSRNTSQGSSAASRGNTAPAATDVTHTQAPQAAASTEAAHEQNPHDLQATVKTAEDMQAVLDRFEAERAQGKPVAVISGGSLSGYAVALKLKNLGFNVISAEARGTYTRQNVVGLKEEAVHSLAHLSPDGSLLNSLAESNRLSMRKSRIVEKDNTLQQAPSSSHRFADWLMPQQNGNPLPPRIPVREAEPQKQPSFIDANPATAKKHEPMEHLNLEWPNKEVVTAMDPKEWNYPNMERISEDTLAIGQIRDLEVGLNQHAVKQGIEVAHARVALKDMGSQYSPEFQFGNEHVATRFPVDLVVVAEGKGKNTSVISPEQHSIETGESWYQRNFVVEPGLNSGTSLVGSRTDPDKRPLVPIRINRKDDSLINVAHYARRDETAEEVWAKNADRTQATLRAAGSAADANDPSIVEYRSGRIDVNYRRSETTARGNAVLVGDAAGTGSPLAGAGGSLALSIYPEAVERLVKHPGFNDPNTREQANAAYREDADKAVDVWQRKSVDIQRALNLVPTETAQQVNASSGKVKSLKNSVE</sequence>
<dbReference type="Proteomes" id="UP000217257">
    <property type="component" value="Chromosome"/>
</dbReference>